<dbReference type="EMBL" id="SEOQ01000126">
    <property type="protein sequence ID" value="TFY69865.1"/>
    <property type="molecule type" value="Genomic_DNA"/>
</dbReference>
<sequence>MLGLEADLYREHDLRIVLLPQSHIDHKTTRVAGKRQEFLDREEEEEEEEISALALIMRVGGFGNRRAWAYPRLHLPPPSSATNPFTIENFKNMEAGDPSPLERLNDDTLILLVNWITFGYRRDIVTLSMTSKRLRALCLPILFQRAKVKCRALCDSGPPPASWPYIRTMDISGFFETGRGFSEGNLEYILPHLVALRKIRFLNLKYGVSWYELQFMLFAPNLRVLEIEEPRSFQREDFSFPDDTCSVSLPFTEFIYTIGRPPDFDWFSHWGSADVARHCYMNPLFFSLHQQLEVLHLPASMAPLPEMSSMKWPRLRELRLYGEDFYGEDSSVFMRLFSTMPRLRILDLHILHKGPLTRTLVWPFNVSFKASFDNIDRFSLPYPDPSDTVYVQLPSTLRQLHLLDRPRYYRFSASWMVSSAGYTKPILTSATELLHIFKQMCGPFVFLERLEVAYKADAQDTALIHYITTTFPNLRFLQVHRYRSEGETIDDIEATVGSISQNISTLHSLRHFRVYLNFPVDDYRPPRDPGQQYAIPVMTTREFTALLRRCATAFSMNCSPTLQTIDLLSTWIFGSQIWKRWTIRRNDNHIPRSSPTRILHGLRLLRMRFRDGVYTACVH</sequence>
<reference evidence="1 2" key="1">
    <citation type="submission" date="2019-02" db="EMBL/GenBank/DDBJ databases">
        <title>Genome sequencing of the rare red list fungi Dentipellis fragilis.</title>
        <authorList>
            <person name="Buettner E."/>
            <person name="Kellner H."/>
        </authorList>
    </citation>
    <scope>NUCLEOTIDE SEQUENCE [LARGE SCALE GENOMIC DNA]</scope>
    <source>
        <strain evidence="1 2">DSM 105465</strain>
    </source>
</reference>
<dbReference type="Gene3D" id="3.80.10.10">
    <property type="entry name" value="Ribonuclease Inhibitor"/>
    <property type="match status" value="1"/>
</dbReference>
<keyword evidence="2" id="KW-1185">Reference proteome</keyword>
<dbReference type="Proteomes" id="UP000298327">
    <property type="component" value="Unassembled WGS sequence"/>
</dbReference>
<accession>A0A4Y9Z580</accession>
<dbReference type="OrthoDB" id="2799179at2759"/>
<dbReference type="AlphaFoldDB" id="A0A4Y9Z580"/>
<proteinExistence type="predicted"/>
<evidence type="ECO:0000313" key="1">
    <source>
        <dbReference type="EMBL" id="TFY69865.1"/>
    </source>
</evidence>
<dbReference type="SUPFAM" id="SSF52047">
    <property type="entry name" value="RNI-like"/>
    <property type="match status" value="1"/>
</dbReference>
<organism evidence="1 2">
    <name type="scientific">Dentipellis fragilis</name>
    <dbReference type="NCBI Taxonomy" id="205917"/>
    <lineage>
        <taxon>Eukaryota</taxon>
        <taxon>Fungi</taxon>
        <taxon>Dikarya</taxon>
        <taxon>Basidiomycota</taxon>
        <taxon>Agaricomycotina</taxon>
        <taxon>Agaricomycetes</taxon>
        <taxon>Russulales</taxon>
        <taxon>Hericiaceae</taxon>
        <taxon>Dentipellis</taxon>
    </lineage>
</organism>
<protein>
    <submittedName>
        <fullName evidence="1">Uncharacterized protein</fullName>
    </submittedName>
</protein>
<name>A0A4Y9Z580_9AGAM</name>
<dbReference type="InterPro" id="IPR032675">
    <property type="entry name" value="LRR_dom_sf"/>
</dbReference>
<comment type="caution">
    <text evidence="1">The sequence shown here is derived from an EMBL/GenBank/DDBJ whole genome shotgun (WGS) entry which is preliminary data.</text>
</comment>
<gene>
    <name evidence="1" type="ORF">EVG20_g2968</name>
</gene>
<evidence type="ECO:0000313" key="2">
    <source>
        <dbReference type="Proteomes" id="UP000298327"/>
    </source>
</evidence>